<evidence type="ECO:0000256" key="2">
    <source>
        <dbReference type="ARBA" id="ARBA00022670"/>
    </source>
</evidence>
<reference evidence="7" key="1">
    <citation type="submission" date="2015-07" db="EMBL/GenBank/DDBJ databases">
        <title>Fjat-14205 dsm 2895.</title>
        <authorList>
            <person name="Liu B."/>
            <person name="Wang J."/>
            <person name="Zhu Y."/>
            <person name="Liu G."/>
            <person name="Chen Q."/>
            <person name="Chen Z."/>
            <person name="Lan J."/>
            <person name="Che J."/>
            <person name="Ge C."/>
            <person name="Shi H."/>
            <person name="Pan Z."/>
            <person name="Liu X."/>
        </authorList>
    </citation>
    <scope>NUCLEOTIDE SEQUENCE [LARGE SCALE GENOMIC DNA]</scope>
    <source>
        <strain evidence="7">DSM 25560</strain>
    </source>
</reference>
<dbReference type="InterPro" id="IPR000064">
    <property type="entry name" value="NLP_P60_dom"/>
</dbReference>
<dbReference type="Pfam" id="PF00877">
    <property type="entry name" value="NLPC_P60"/>
    <property type="match status" value="3"/>
</dbReference>
<organism evidence="6 7">
    <name type="scientific">Lysinibacillus contaminans</name>
    <dbReference type="NCBI Taxonomy" id="1293441"/>
    <lineage>
        <taxon>Bacteria</taxon>
        <taxon>Bacillati</taxon>
        <taxon>Bacillota</taxon>
        <taxon>Bacilli</taxon>
        <taxon>Bacillales</taxon>
        <taxon>Bacillaceae</taxon>
        <taxon>Lysinibacillus</taxon>
    </lineage>
</organism>
<keyword evidence="2" id="KW-0645">Protease</keyword>
<evidence type="ECO:0000313" key="7">
    <source>
        <dbReference type="Proteomes" id="UP000050668"/>
    </source>
</evidence>
<comment type="caution">
    <text evidence="6">The sequence shown here is derived from an EMBL/GenBank/DDBJ whole genome shotgun (WGS) entry which is preliminary data.</text>
</comment>
<keyword evidence="4" id="KW-0788">Thiol protease</keyword>
<comment type="similarity">
    <text evidence="1">Belongs to the peptidase C40 family.</text>
</comment>
<dbReference type="Gene3D" id="3.90.1720.10">
    <property type="entry name" value="endopeptidase domain like (from Nostoc punctiforme)"/>
    <property type="match status" value="3"/>
</dbReference>
<dbReference type="RefSeq" id="WP_053583586.1">
    <property type="nucleotide sequence ID" value="NZ_LGRV01000003.1"/>
</dbReference>
<dbReference type="PROSITE" id="PS51935">
    <property type="entry name" value="NLPC_P60"/>
    <property type="match status" value="3"/>
</dbReference>
<gene>
    <name evidence="6" type="ORF">AEA09_09440</name>
</gene>
<proteinExistence type="inferred from homology"/>
<feature type="domain" description="NlpC/P60" evidence="5">
    <location>
        <begin position="185"/>
        <end position="310"/>
    </location>
</feature>
<evidence type="ECO:0000313" key="6">
    <source>
        <dbReference type="EMBL" id="KOS68738.1"/>
    </source>
</evidence>
<evidence type="ECO:0000259" key="5">
    <source>
        <dbReference type="PROSITE" id="PS51935"/>
    </source>
</evidence>
<protein>
    <submittedName>
        <fullName evidence="6">Peptidoglycan hydrolase</fullName>
    </submittedName>
</protein>
<evidence type="ECO:0000256" key="1">
    <source>
        <dbReference type="ARBA" id="ARBA00007074"/>
    </source>
</evidence>
<dbReference type="InterPro" id="IPR051202">
    <property type="entry name" value="Peptidase_C40"/>
</dbReference>
<evidence type="ECO:0000256" key="4">
    <source>
        <dbReference type="ARBA" id="ARBA00022807"/>
    </source>
</evidence>
<dbReference type="PANTHER" id="PTHR47053:SF1">
    <property type="entry name" value="MUREIN DD-ENDOPEPTIDASE MEPH-RELATED"/>
    <property type="match status" value="1"/>
</dbReference>
<dbReference type="GO" id="GO:0016787">
    <property type="term" value="F:hydrolase activity"/>
    <property type="evidence" value="ECO:0007669"/>
    <property type="project" value="UniProtKB-KW"/>
</dbReference>
<sequence length="448" mass="49252">MNKQLLKTTLALTIGFSTLGMTQATFQPITVEAATTNVQNNDQAVAAKAEQLIQTGKSLIGKATYSNTEYKPTYPYKFSCASFLMYIFEKNGVDLATYNENYMIQQGTAVAKNQLQKGDLLFFKSKTTGTDPDHVGMYIGDNKIIHMADSKQNIVISDLSSKPYYTQNYVGARRVLPTLLSANPATKGDTIVQNAYTYKNKVTISSTNSEQNLRFTAPGFVEYVYRKSGVQLGTTNLKEQMNLGTTVSRANLKKGDLVFFGSSKGSKTPSLVGIYMGDHRIMVPNSDGIITRVLMVDYYNERYITAKRVTSVNSTPPVSSSTAAADKIVTTATGLMGKAKFGYSYDEKSLTFTSAGFTYYVYKQHGIDLKDKLASRQALVGTAVQKTQLQKGDLLLFSTNNGGKQITQTGIYIGGNQYISMTSNNVVKQSINSTWAKQNYVSARRVIK</sequence>
<dbReference type="SUPFAM" id="SSF54001">
    <property type="entry name" value="Cysteine proteinases"/>
    <property type="match status" value="3"/>
</dbReference>
<accession>A0ABR5K1U0</accession>
<keyword evidence="7" id="KW-1185">Reference proteome</keyword>
<feature type="domain" description="NlpC/P60" evidence="5">
    <location>
        <begin position="322"/>
        <end position="447"/>
    </location>
</feature>
<dbReference type="Proteomes" id="UP000050668">
    <property type="component" value="Unassembled WGS sequence"/>
</dbReference>
<evidence type="ECO:0000256" key="3">
    <source>
        <dbReference type="ARBA" id="ARBA00022801"/>
    </source>
</evidence>
<dbReference type="InterPro" id="IPR038765">
    <property type="entry name" value="Papain-like_cys_pep_sf"/>
</dbReference>
<name>A0ABR5K1U0_9BACI</name>
<keyword evidence="3 6" id="KW-0378">Hydrolase</keyword>
<dbReference type="EMBL" id="LGRV01000003">
    <property type="protein sequence ID" value="KOS68738.1"/>
    <property type="molecule type" value="Genomic_DNA"/>
</dbReference>
<feature type="domain" description="NlpC/P60" evidence="5">
    <location>
        <begin position="46"/>
        <end position="176"/>
    </location>
</feature>
<dbReference type="PANTHER" id="PTHR47053">
    <property type="entry name" value="MUREIN DD-ENDOPEPTIDASE MEPH-RELATED"/>
    <property type="match status" value="1"/>
</dbReference>